<dbReference type="AlphaFoldDB" id="A0A0A2M7Z9"/>
<evidence type="ECO:0000259" key="6">
    <source>
        <dbReference type="Pfam" id="PF08281"/>
    </source>
</evidence>
<dbReference type="InterPro" id="IPR013249">
    <property type="entry name" value="RNA_pol_sigma70_r4_t2"/>
</dbReference>
<dbReference type="GO" id="GO:0003677">
    <property type="term" value="F:DNA binding"/>
    <property type="evidence" value="ECO:0007669"/>
    <property type="project" value="InterPro"/>
</dbReference>
<evidence type="ECO:0000256" key="2">
    <source>
        <dbReference type="ARBA" id="ARBA00023015"/>
    </source>
</evidence>
<dbReference type="PANTHER" id="PTHR43133:SF46">
    <property type="entry name" value="RNA POLYMERASE SIGMA-70 FACTOR ECF SUBFAMILY"/>
    <property type="match status" value="1"/>
</dbReference>
<keyword evidence="2" id="KW-0805">Transcription regulation</keyword>
<feature type="domain" description="RNA polymerase sigma-70 region 2" evidence="5">
    <location>
        <begin position="29"/>
        <end position="94"/>
    </location>
</feature>
<dbReference type="Pfam" id="PF04542">
    <property type="entry name" value="Sigma70_r2"/>
    <property type="match status" value="1"/>
</dbReference>
<keyword evidence="4" id="KW-0804">Transcription</keyword>
<dbReference type="STRING" id="1121899.GCA_000430025_00802"/>
<comment type="caution">
    <text evidence="7">The sequence shown here is derived from an EMBL/GenBank/DDBJ whole genome shotgun (WGS) entry which is preliminary data.</text>
</comment>
<dbReference type="Gene3D" id="1.10.1740.10">
    <property type="match status" value="1"/>
</dbReference>
<dbReference type="CDD" id="cd06171">
    <property type="entry name" value="Sigma70_r4"/>
    <property type="match status" value="1"/>
</dbReference>
<dbReference type="InterPro" id="IPR014284">
    <property type="entry name" value="RNA_pol_sigma-70_dom"/>
</dbReference>
<dbReference type="RefSeq" id="WP_026979572.1">
    <property type="nucleotide sequence ID" value="NZ_AUCZ01000003.1"/>
</dbReference>
<dbReference type="InterPro" id="IPR007627">
    <property type="entry name" value="RNA_pol_sigma70_r2"/>
</dbReference>
<dbReference type="InterPro" id="IPR013324">
    <property type="entry name" value="RNA_pol_sigma_r3/r4-like"/>
</dbReference>
<dbReference type="Proteomes" id="UP000030121">
    <property type="component" value="Unassembled WGS sequence"/>
</dbReference>
<dbReference type="eggNOG" id="COG1595">
    <property type="taxonomic scope" value="Bacteria"/>
</dbReference>
<dbReference type="EMBL" id="JRLW01000015">
    <property type="protein sequence ID" value="KGO88782.1"/>
    <property type="molecule type" value="Genomic_DNA"/>
</dbReference>
<evidence type="ECO:0000256" key="4">
    <source>
        <dbReference type="ARBA" id="ARBA00023163"/>
    </source>
</evidence>
<evidence type="ECO:0000256" key="3">
    <source>
        <dbReference type="ARBA" id="ARBA00023082"/>
    </source>
</evidence>
<sequence length="186" mass="22084">MKVIHLHQDEKEIIQLAVENNRHAQHKIYAQFAPKMLSVCRQYIKDVHQAEDIMITAFMKVFSNLKHFEHKGSFEGWIRRIMVNESISFLRVQKQVKFTEDENFFEERFNNIESQFSVEDIQFLIDSLPDGYRMVFNLYAIEGYKHQEIAEMLGISEGTSKSQLSHARKMLQDQINKQKNYDYGTE</sequence>
<proteinExistence type="inferred from homology"/>
<evidence type="ECO:0000313" key="7">
    <source>
        <dbReference type="EMBL" id="KGO88782.1"/>
    </source>
</evidence>
<evidence type="ECO:0000256" key="1">
    <source>
        <dbReference type="ARBA" id="ARBA00010641"/>
    </source>
</evidence>
<evidence type="ECO:0000259" key="5">
    <source>
        <dbReference type="Pfam" id="PF04542"/>
    </source>
</evidence>
<dbReference type="InterPro" id="IPR039425">
    <property type="entry name" value="RNA_pol_sigma-70-like"/>
</dbReference>
<name>A0A0A2M7Z9_9FLAO</name>
<dbReference type="SUPFAM" id="SSF88946">
    <property type="entry name" value="Sigma2 domain of RNA polymerase sigma factors"/>
    <property type="match status" value="1"/>
</dbReference>
<dbReference type="InterPro" id="IPR036388">
    <property type="entry name" value="WH-like_DNA-bd_sf"/>
</dbReference>
<protein>
    <submittedName>
        <fullName evidence="7">RNA polymerase sigma-70 factor</fullName>
    </submittedName>
</protein>
<dbReference type="GO" id="GO:0006352">
    <property type="term" value="P:DNA-templated transcription initiation"/>
    <property type="evidence" value="ECO:0007669"/>
    <property type="project" value="InterPro"/>
</dbReference>
<evidence type="ECO:0000313" key="8">
    <source>
        <dbReference type="Proteomes" id="UP000030121"/>
    </source>
</evidence>
<dbReference type="NCBIfam" id="TIGR02937">
    <property type="entry name" value="sigma70-ECF"/>
    <property type="match status" value="1"/>
</dbReference>
<dbReference type="OrthoDB" id="1056775at2"/>
<feature type="domain" description="RNA polymerase sigma factor 70 region 4 type 2" evidence="6">
    <location>
        <begin position="120"/>
        <end position="171"/>
    </location>
</feature>
<dbReference type="InterPro" id="IPR013325">
    <property type="entry name" value="RNA_pol_sigma_r2"/>
</dbReference>
<gene>
    <name evidence="7" type="ORF">Q764_11135</name>
</gene>
<comment type="similarity">
    <text evidence="1">Belongs to the sigma-70 factor family. ECF subfamily.</text>
</comment>
<keyword evidence="3" id="KW-0731">Sigma factor</keyword>
<dbReference type="SUPFAM" id="SSF88659">
    <property type="entry name" value="Sigma3 and sigma4 domains of RNA polymerase sigma factors"/>
    <property type="match status" value="1"/>
</dbReference>
<dbReference type="Pfam" id="PF08281">
    <property type="entry name" value="Sigma70_r4_2"/>
    <property type="match status" value="1"/>
</dbReference>
<keyword evidence="8" id="KW-1185">Reference proteome</keyword>
<reference evidence="7 8" key="1">
    <citation type="submission" date="2013-09" db="EMBL/GenBank/DDBJ databases">
        <authorList>
            <person name="Zeng Z."/>
            <person name="Chen C."/>
        </authorList>
    </citation>
    <scope>NUCLEOTIDE SEQUENCE [LARGE SCALE GENOMIC DNA]</scope>
    <source>
        <strain evidence="7 8">GH29-5</strain>
    </source>
</reference>
<accession>A0A0A2M7Z9</accession>
<dbReference type="GO" id="GO:0016987">
    <property type="term" value="F:sigma factor activity"/>
    <property type="evidence" value="ECO:0007669"/>
    <property type="project" value="UniProtKB-KW"/>
</dbReference>
<dbReference type="Gene3D" id="1.10.10.10">
    <property type="entry name" value="Winged helix-like DNA-binding domain superfamily/Winged helix DNA-binding domain"/>
    <property type="match status" value="1"/>
</dbReference>
<dbReference type="PANTHER" id="PTHR43133">
    <property type="entry name" value="RNA POLYMERASE ECF-TYPE SIGMA FACTO"/>
    <property type="match status" value="1"/>
</dbReference>
<organism evidence="7 8">
    <name type="scientific">Flavobacterium suncheonense GH29-5 = DSM 17707</name>
    <dbReference type="NCBI Taxonomy" id="1121899"/>
    <lineage>
        <taxon>Bacteria</taxon>
        <taxon>Pseudomonadati</taxon>
        <taxon>Bacteroidota</taxon>
        <taxon>Flavobacteriia</taxon>
        <taxon>Flavobacteriales</taxon>
        <taxon>Flavobacteriaceae</taxon>
        <taxon>Flavobacterium</taxon>
    </lineage>
</organism>